<keyword evidence="11" id="KW-0418">Kinase</keyword>
<evidence type="ECO:0000256" key="11">
    <source>
        <dbReference type="ARBA" id="ARBA00022777"/>
    </source>
</evidence>
<sequence length="135" mass="15269">MMIIMEIEGSIATGYGKGAYFLGQEFYKSKFNEKCGFTPYPGTLNIIVPEEYLDSIKKIKSNTKNIIKSREGFGGVKYIKATLNSSKKEEIINGAILFPDKTTHEENYLEFIAEENLREKLSLKDGDKVKLIINS</sequence>
<evidence type="ECO:0000256" key="1">
    <source>
        <dbReference type="ARBA" id="ARBA00001946"/>
    </source>
</evidence>
<comment type="pathway">
    <text evidence="2">Cofactor biosynthesis; FMN biosynthesis; FMN from riboflavin (CTP route): step 1/1.</text>
</comment>
<evidence type="ECO:0000256" key="10">
    <source>
        <dbReference type="ARBA" id="ARBA00022741"/>
    </source>
</evidence>
<evidence type="ECO:0000256" key="13">
    <source>
        <dbReference type="ARBA" id="ARBA00029789"/>
    </source>
</evidence>
<evidence type="ECO:0000313" key="18">
    <source>
        <dbReference type="EMBL" id="MPL71357.1"/>
    </source>
</evidence>
<evidence type="ECO:0000256" key="5">
    <source>
        <dbReference type="ARBA" id="ARBA00017394"/>
    </source>
</evidence>
<dbReference type="GO" id="GO:0046872">
    <property type="term" value="F:metal ion binding"/>
    <property type="evidence" value="ECO:0007669"/>
    <property type="project" value="UniProtKB-KW"/>
</dbReference>
<keyword evidence="8" id="KW-0808">Transferase</keyword>
<dbReference type="GO" id="GO:0009398">
    <property type="term" value="P:FMN biosynthetic process"/>
    <property type="evidence" value="ECO:0007669"/>
    <property type="project" value="UniProtKB-UniPathway"/>
</dbReference>
<proteinExistence type="inferred from homology"/>
<dbReference type="EMBL" id="VSSQ01000058">
    <property type="protein sequence ID" value="MPL71357.1"/>
    <property type="molecule type" value="Genomic_DNA"/>
</dbReference>
<evidence type="ECO:0000256" key="15">
    <source>
        <dbReference type="ARBA" id="ARBA00033116"/>
    </source>
</evidence>
<dbReference type="PANTHER" id="PTHR40706">
    <property type="entry name" value="RIBOFLAVIN KINASE"/>
    <property type="match status" value="1"/>
</dbReference>
<accession>A0A644TY37</accession>
<dbReference type="GO" id="GO:0009231">
    <property type="term" value="P:riboflavin biosynthetic process"/>
    <property type="evidence" value="ECO:0007669"/>
    <property type="project" value="InterPro"/>
</dbReference>
<dbReference type="InterPro" id="IPR023602">
    <property type="entry name" value="Riboflavin_kinase_CTP-dep"/>
</dbReference>
<dbReference type="Gene3D" id="2.40.30.30">
    <property type="entry name" value="Riboflavin kinase-like"/>
    <property type="match status" value="1"/>
</dbReference>
<gene>
    <name evidence="18" type="ORF">SDC9_17132</name>
</gene>
<keyword evidence="6" id="KW-0285">Flavoprotein</keyword>
<keyword evidence="9" id="KW-0479">Metal-binding</keyword>
<protein>
    <recommendedName>
        <fullName evidence="5">Riboflavin kinase</fullName>
        <ecNumber evidence="4">2.7.1.161</ecNumber>
    </recommendedName>
    <alternativeName>
        <fullName evidence="14">CTP-dependent riboflavin kinase</fullName>
    </alternativeName>
    <alternativeName>
        <fullName evidence="15">CTP:riboflavin 5'-phosphotransferase</fullName>
    </alternativeName>
    <alternativeName>
        <fullName evidence="13">Flavokinase</fullName>
    </alternativeName>
</protein>
<evidence type="ECO:0000256" key="3">
    <source>
        <dbReference type="ARBA" id="ARBA00006428"/>
    </source>
</evidence>
<dbReference type="Pfam" id="PF01982">
    <property type="entry name" value="CTP-dep_RFKase"/>
    <property type="match status" value="1"/>
</dbReference>
<keyword evidence="7" id="KW-0288">FMN</keyword>
<dbReference type="InterPro" id="IPR039063">
    <property type="entry name" value="RibK_CTP-dep"/>
</dbReference>
<dbReference type="EC" id="2.7.1.161" evidence="4"/>
<evidence type="ECO:0000256" key="7">
    <source>
        <dbReference type="ARBA" id="ARBA00022643"/>
    </source>
</evidence>
<dbReference type="InterPro" id="IPR023465">
    <property type="entry name" value="Riboflavin_kinase_dom_sf"/>
</dbReference>
<dbReference type="InterPro" id="IPR023470">
    <property type="entry name" value="Riboflavin_kinase_archaeal"/>
</dbReference>
<feature type="domain" description="Riboflavin kinase" evidence="17">
    <location>
        <begin position="12"/>
        <end position="132"/>
    </location>
</feature>
<evidence type="ECO:0000256" key="2">
    <source>
        <dbReference type="ARBA" id="ARBA00005219"/>
    </source>
</evidence>
<dbReference type="GO" id="GO:0000166">
    <property type="term" value="F:nucleotide binding"/>
    <property type="evidence" value="ECO:0007669"/>
    <property type="project" value="UniProtKB-KW"/>
</dbReference>
<dbReference type="GO" id="GO:0008531">
    <property type="term" value="F:riboflavin kinase activity"/>
    <property type="evidence" value="ECO:0007669"/>
    <property type="project" value="InterPro"/>
</dbReference>
<name>A0A644TY37_9ZZZZ</name>
<evidence type="ECO:0000256" key="14">
    <source>
        <dbReference type="ARBA" id="ARBA00030544"/>
    </source>
</evidence>
<evidence type="ECO:0000256" key="4">
    <source>
        <dbReference type="ARBA" id="ARBA00011987"/>
    </source>
</evidence>
<comment type="caution">
    <text evidence="18">The sequence shown here is derived from an EMBL/GenBank/DDBJ whole genome shotgun (WGS) entry which is preliminary data.</text>
</comment>
<evidence type="ECO:0000256" key="6">
    <source>
        <dbReference type="ARBA" id="ARBA00022630"/>
    </source>
</evidence>
<evidence type="ECO:0000256" key="9">
    <source>
        <dbReference type="ARBA" id="ARBA00022723"/>
    </source>
</evidence>
<comment type="similarity">
    <text evidence="3">Belongs to the archaeal riboflavin kinase family.</text>
</comment>
<keyword evidence="10" id="KW-0547">Nucleotide-binding</keyword>
<comment type="catalytic activity">
    <reaction evidence="16">
        <text>riboflavin + CTP = CDP + FMN + H(+)</text>
        <dbReference type="Rhea" id="RHEA:25021"/>
        <dbReference type="ChEBI" id="CHEBI:15378"/>
        <dbReference type="ChEBI" id="CHEBI:37563"/>
        <dbReference type="ChEBI" id="CHEBI:57986"/>
        <dbReference type="ChEBI" id="CHEBI:58069"/>
        <dbReference type="ChEBI" id="CHEBI:58210"/>
        <dbReference type="EC" id="2.7.1.161"/>
    </reaction>
</comment>
<evidence type="ECO:0000256" key="16">
    <source>
        <dbReference type="ARBA" id="ARBA00047857"/>
    </source>
</evidence>
<evidence type="ECO:0000256" key="12">
    <source>
        <dbReference type="ARBA" id="ARBA00022842"/>
    </source>
</evidence>
<dbReference type="SUPFAM" id="SSF82114">
    <property type="entry name" value="Riboflavin kinase-like"/>
    <property type="match status" value="1"/>
</dbReference>
<dbReference type="PANTHER" id="PTHR40706:SF1">
    <property type="entry name" value="RIBOFLAVIN KINASE"/>
    <property type="match status" value="1"/>
</dbReference>
<comment type="cofactor">
    <cofactor evidence="1">
        <name>Mg(2+)</name>
        <dbReference type="ChEBI" id="CHEBI:18420"/>
    </cofactor>
</comment>
<dbReference type="HAMAP" id="MF_01285">
    <property type="entry name" value="Riboflavin_kinase"/>
    <property type="match status" value="1"/>
</dbReference>
<reference evidence="18" key="1">
    <citation type="submission" date="2019-08" db="EMBL/GenBank/DDBJ databases">
        <authorList>
            <person name="Kucharzyk K."/>
            <person name="Murdoch R.W."/>
            <person name="Higgins S."/>
            <person name="Loffler F."/>
        </authorList>
    </citation>
    <scope>NUCLEOTIDE SEQUENCE</scope>
</reference>
<keyword evidence="12" id="KW-0460">Magnesium</keyword>
<evidence type="ECO:0000259" key="17">
    <source>
        <dbReference type="Pfam" id="PF01982"/>
    </source>
</evidence>
<dbReference type="AlphaFoldDB" id="A0A644TY37"/>
<dbReference type="UniPathway" id="UPA00276">
    <property type="reaction ID" value="UER00929"/>
</dbReference>
<evidence type="ECO:0000256" key="8">
    <source>
        <dbReference type="ARBA" id="ARBA00022679"/>
    </source>
</evidence>
<organism evidence="18">
    <name type="scientific">bioreactor metagenome</name>
    <dbReference type="NCBI Taxonomy" id="1076179"/>
    <lineage>
        <taxon>unclassified sequences</taxon>
        <taxon>metagenomes</taxon>
        <taxon>ecological metagenomes</taxon>
    </lineage>
</organism>